<feature type="transmembrane region" description="Helical" evidence="1">
    <location>
        <begin position="58"/>
        <end position="74"/>
    </location>
</feature>
<feature type="transmembrane region" description="Helical" evidence="1">
    <location>
        <begin position="80"/>
        <end position="100"/>
    </location>
</feature>
<keyword evidence="1" id="KW-1133">Transmembrane helix</keyword>
<organism evidence="2">
    <name type="scientific">Cacopsylla melanoneura</name>
    <dbReference type="NCBI Taxonomy" id="428564"/>
    <lineage>
        <taxon>Eukaryota</taxon>
        <taxon>Metazoa</taxon>
        <taxon>Ecdysozoa</taxon>
        <taxon>Arthropoda</taxon>
        <taxon>Hexapoda</taxon>
        <taxon>Insecta</taxon>
        <taxon>Pterygota</taxon>
        <taxon>Neoptera</taxon>
        <taxon>Paraneoptera</taxon>
        <taxon>Hemiptera</taxon>
        <taxon>Sternorrhyncha</taxon>
        <taxon>Psylloidea</taxon>
        <taxon>Psyllidae</taxon>
        <taxon>Psyllinae</taxon>
        <taxon>Cacopsylla</taxon>
    </lineage>
</organism>
<protein>
    <submittedName>
        <fullName evidence="2">Uncharacterized protein</fullName>
    </submittedName>
</protein>
<accession>A0A8D8ZE55</accession>
<feature type="transmembrane region" description="Helical" evidence="1">
    <location>
        <begin position="7"/>
        <end position="23"/>
    </location>
</feature>
<keyword evidence="1" id="KW-0472">Membrane</keyword>
<reference evidence="2" key="1">
    <citation type="submission" date="2021-05" db="EMBL/GenBank/DDBJ databases">
        <authorList>
            <person name="Alioto T."/>
            <person name="Alioto T."/>
            <person name="Gomez Garrido J."/>
        </authorList>
    </citation>
    <scope>NUCLEOTIDE SEQUENCE</scope>
</reference>
<keyword evidence="1" id="KW-0812">Transmembrane</keyword>
<name>A0A8D8ZE55_9HEMI</name>
<dbReference type="EMBL" id="HBUF01472583">
    <property type="protein sequence ID" value="CAG6744676.1"/>
    <property type="molecule type" value="Transcribed_RNA"/>
</dbReference>
<feature type="transmembrane region" description="Helical" evidence="1">
    <location>
        <begin position="29"/>
        <end position="51"/>
    </location>
</feature>
<evidence type="ECO:0000313" key="2">
    <source>
        <dbReference type="EMBL" id="CAG6744676.1"/>
    </source>
</evidence>
<dbReference type="AlphaFoldDB" id="A0A8D8ZE55"/>
<proteinExistence type="predicted"/>
<evidence type="ECO:0000256" key="1">
    <source>
        <dbReference type="SAM" id="Phobius"/>
    </source>
</evidence>
<sequence length="101" mass="11807">MRIMISFVNMISLFFFLCLHAPMQLSLLLYTTLVITVIRHNFLFFLCFYALQIIDSSLFPLFSLSFLLLVLWIFKSNSIVFFLVHSSVFGFVSIACFLILF</sequence>